<protein>
    <submittedName>
        <fullName evidence="2">ParB-like nuclease family protein</fullName>
    </submittedName>
</protein>
<dbReference type="CDD" id="cd16401">
    <property type="entry name" value="ParB_N_like_MT"/>
    <property type="match status" value="1"/>
</dbReference>
<dbReference type="InterPro" id="IPR036086">
    <property type="entry name" value="ParB/Sulfiredoxin_sf"/>
</dbReference>
<evidence type="ECO:0000313" key="3">
    <source>
        <dbReference type="Proteomes" id="UP000241639"/>
    </source>
</evidence>
<feature type="domain" description="ParB-like N-terminal" evidence="1">
    <location>
        <begin position="4"/>
        <end position="93"/>
    </location>
</feature>
<dbReference type="AlphaFoldDB" id="A0A2T4Z904"/>
<proteinExistence type="predicted"/>
<reference evidence="2 3" key="1">
    <citation type="submission" date="2018-04" db="EMBL/GenBank/DDBJ databases">
        <title>Genomic Encyclopedia of Archaeal and Bacterial Type Strains, Phase II (KMG-II): from individual species to whole genera.</title>
        <authorList>
            <person name="Goeker M."/>
        </authorList>
    </citation>
    <scope>NUCLEOTIDE SEQUENCE [LARGE SCALE GENOMIC DNA]</scope>
    <source>
        <strain evidence="2 3">DSM 45169</strain>
    </source>
</reference>
<dbReference type="Gene3D" id="3.90.1530.10">
    <property type="entry name" value="Conserved hypothetical protein from pyrococcus furiosus pfu- 392566-001, ParB domain"/>
    <property type="match status" value="1"/>
</dbReference>
<dbReference type="EMBL" id="PZZP01000001">
    <property type="protein sequence ID" value="PTM58368.1"/>
    <property type="molecule type" value="Genomic_DNA"/>
</dbReference>
<evidence type="ECO:0000313" key="2">
    <source>
        <dbReference type="EMBL" id="PTM58368.1"/>
    </source>
</evidence>
<dbReference type="SUPFAM" id="SSF110849">
    <property type="entry name" value="ParB/Sulfiredoxin"/>
    <property type="match status" value="1"/>
</dbReference>
<dbReference type="InterPro" id="IPR003115">
    <property type="entry name" value="ParB_N"/>
</dbReference>
<gene>
    <name evidence="2" type="ORF">C8J48_0950</name>
</gene>
<accession>A0A2T4Z904</accession>
<organism evidence="2 3">
    <name type="scientific">Desmospora activa DSM 45169</name>
    <dbReference type="NCBI Taxonomy" id="1121389"/>
    <lineage>
        <taxon>Bacteria</taxon>
        <taxon>Bacillati</taxon>
        <taxon>Bacillota</taxon>
        <taxon>Bacilli</taxon>
        <taxon>Bacillales</taxon>
        <taxon>Thermoactinomycetaceae</taxon>
        <taxon>Desmospora</taxon>
    </lineage>
</organism>
<dbReference type="Pfam" id="PF02195">
    <property type="entry name" value="ParB_N"/>
    <property type="match status" value="1"/>
</dbReference>
<name>A0A2T4Z904_9BACL</name>
<evidence type="ECO:0000259" key="1">
    <source>
        <dbReference type="SMART" id="SM00470"/>
    </source>
</evidence>
<dbReference type="OrthoDB" id="9800801at2"/>
<dbReference type="Proteomes" id="UP000241639">
    <property type="component" value="Unassembled WGS sequence"/>
</dbReference>
<sequence length="166" mass="18928">MNIQKIPIRKINPAVYNPRIDLKPDDPEYQKLKRSIEEFGFVEPLVWNKRTGNLVGGHQRFKVLLEQGLKEVECSVVDLDDAKEKALNIALNKISGDWDMPKLKDLIEELDAGDIDIEITGYDTVEIEKLMNQFHVPDEDFPEYDESTADDVKTVTCPGCGHEFPV</sequence>
<keyword evidence="3" id="KW-1185">Reference proteome</keyword>
<dbReference type="RefSeq" id="WP_107725181.1">
    <property type="nucleotide sequence ID" value="NZ_PZZP01000001.1"/>
</dbReference>
<comment type="caution">
    <text evidence="2">The sequence shown here is derived from an EMBL/GenBank/DDBJ whole genome shotgun (WGS) entry which is preliminary data.</text>
</comment>
<dbReference type="SMART" id="SM00470">
    <property type="entry name" value="ParB"/>
    <property type="match status" value="1"/>
</dbReference>